<keyword evidence="3 6" id="KW-0326">Glycosidase</keyword>
<dbReference type="NCBIfam" id="NF008183">
    <property type="entry name" value="PRK10933.1"/>
    <property type="match status" value="1"/>
</dbReference>
<evidence type="ECO:0000259" key="5">
    <source>
        <dbReference type="SMART" id="SM00642"/>
    </source>
</evidence>
<comment type="similarity">
    <text evidence="1">Belongs to the glycosyl hydrolase 13 family.</text>
</comment>
<accession>A0A4S2C0S4</accession>
<protein>
    <recommendedName>
        <fullName evidence="4">Alpha,alpha-phosphotrehalase</fullName>
        <ecNumber evidence="4">3.2.1.93</ecNumber>
    </recommendedName>
</protein>
<dbReference type="SUPFAM" id="SSF51011">
    <property type="entry name" value="Glycosyl hydrolase domain"/>
    <property type="match status" value="1"/>
</dbReference>
<evidence type="ECO:0000256" key="3">
    <source>
        <dbReference type="ARBA" id="ARBA00023295"/>
    </source>
</evidence>
<dbReference type="InterPro" id="IPR045857">
    <property type="entry name" value="O16G_dom_2"/>
</dbReference>
<feature type="domain" description="Glycosyl hydrolase family 13 catalytic" evidence="5">
    <location>
        <begin position="10"/>
        <end position="406"/>
    </location>
</feature>
<dbReference type="NCBIfam" id="TIGR02403">
    <property type="entry name" value="trehalose_treC"/>
    <property type="match status" value="1"/>
</dbReference>
<dbReference type="SUPFAM" id="SSF51445">
    <property type="entry name" value="(Trans)glycosidases"/>
    <property type="match status" value="1"/>
</dbReference>
<reference evidence="6 7" key="1">
    <citation type="submission" date="2019-05" db="EMBL/GenBank/DDBJ databases">
        <authorList>
            <consortium name="Pathogen Informatics"/>
        </authorList>
    </citation>
    <scope>NUCLEOTIDE SEQUENCE [LARGE SCALE GENOMIC DNA]</scope>
    <source>
        <strain evidence="6 7">NCTC12204</strain>
    </source>
</reference>
<organism evidence="6 7">
    <name type="scientific">Enterococcus hirae</name>
    <dbReference type="NCBI Taxonomy" id="1354"/>
    <lineage>
        <taxon>Bacteria</taxon>
        <taxon>Bacillati</taxon>
        <taxon>Bacillota</taxon>
        <taxon>Bacilli</taxon>
        <taxon>Lactobacillales</taxon>
        <taxon>Enterococcaceae</taxon>
        <taxon>Enterococcus</taxon>
    </lineage>
</organism>
<dbReference type="PANTHER" id="PTHR10357">
    <property type="entry name" value="ALPHA-AMYLASE FAMILY MEMBER"/>
    <property type="match status" value="1"/>
</dbReference>
<dbReference type="GO" id="GO:0005993">
    <property type="term" value="P:trehalose catabolic process"/>
    <property type="evidence" value="ECO:0007669"/>
    <property type="project" value="InterPro"/>
</dbReference>
<keyword evidence="2 6" id="KW-0378">Hydrolase</keyword>
<dbReference type="Pfam" id="PF00128">
    <property type="entry name" value="Alpha-amylase"/>
    <property type="match status" value="1"/>
</dbReference>
<evidence type="ECO:0000256" key="1">
    <source>
        <dbReference type="ARBA" id="ARBA00008061"/>
    </source>
</evidence>
<dbReference type="Proteomes" id="UP000352698">
    <property type="component" value="Unassembled WGS sequence"/>
</dbReference>
<dbReference type="FunFam" id="3.20.20.80:FF:000064">
    <property type="entry name" value="Oligo-1,6-glucosidase"/>
    <property type="match status" value="1"/>
</dbReference>
<evidence type="ECO:0000313" key="6">
    <source>
        <dbReference type="EMBL" id="VTQ59114.1"/>
    </source>
</evidence>
<dbReference type="InterPro" id="IPR056300">
    <property type="entry name" value="SusG-like_C"/>
</dbReference>
<dbReference type="SMART" id="SM00642">
    <property type="entry name" value="Aamy"/>
    <property type="match status" value="1"/>
</dbReference>
<sequence length="542" mass="62848">MSFNEKVVYQIYPKSYRDSNGDGIGDLKGIKEKLPYLHELGVDMIWLNPIYPSPQKDNGYDISDYVAIDPLFGTMEEFEELVTQAKSYNIEIMLDMVLNHVSIEHEWFQKALAGDRFYQDFFILRDEPTDWVSKFGGNAWAPFGDTGKYYLHLYDQTQADLNWRNEAVQAELFKVVRFWMSKGVKGFRFDVINVIGKDEELKNNAENQGKAEYTDKPITHTYLQRLNRETFGQDPEIITVGEMSSTTIENCILYTEPSRNELSMVFNFHHLKVDYENGNKWSTPPFDFEALKSLFHTWGEAMSKGNGWNALFLNNHDQPRALNRFVAIDKYRTEGAKMLATMIHLNRGTPYIYMGEEIGMIDPDFQHIDDYVDVESLNAYQEMLNQSFSEEEAFRRIKAKSRDNARTPMQWTSDETAGFTTGTPWLGLAANHEVINVEQERTSEQSIFAYYKKLIQLRKQYPVIASGDYQAYEPDHPQVYGYLRQLDGQKLLVLTNFYENETTITIPEEFASAQPLISNYANTLIQEELTLRPYQAIALLIQ</sequence>
<dbReference type="GO" id="GO:0004556">
    <property type="term" value="F:alpha-amylase activity"/>
    <property type="evidence" value="ECO:0007669"/>
    <property type="project" value="TreeGrafter"/>
</dbReference>
<dbReference type="Gene3D" id="3.90.400.10">
    <property type="entry name" value="Oligo-1,6-glucosidase, Domain 2"/>
    <property type="match status" value="1"/>
</dbReference>
<gene>
    <name evidence="6" type="primary">treA</name>
    <name evidence="6" type="ORF">NCTC12204_00302</name>
</gene>
<evidence type="ECO:0000256" key="4">
    <source>
        <dbReference type="NCBIfam" id="TIGR02403"/>
    </source>
</evidence>
<comment type="caution">
    <text evidence="6">The sequence shown here is derived from an EMBL/GenBank/DDBJ whole genome shotgun (WGS) entry which is preliminary data.</text>
</comment>
<dbReference type="Gene3D" id="3.20.20.80">
    <property type="entry name" value="Glycosidases"/>
    <property type="match status" value="1"/>
</dbReference>
<dbReference type="GO" id="GO:0008788">
    <property type="term" value="F:alpha,alpha-phosphotrehalase activity"/>
    <property type="evidence" value="ECO:0007669"/>
    <property type="project" value="UniProtKB-UniRule"/>
</dbReference>
<dbReference type="EMBL" id="CABEEP010000001">
    <property type="protein sequence ID" value="VTQ59114.1"/>
    <property type="molecule type" value="Genomic_DNA"/>
</dbReference>
<dbReference type="InterPro" id="IPR006047">
    <property type="entry name" value="GH13_cat_dom"/>
</dbReference>
<dbReference type="InterPro" id="IPR017853">
    <property type="entry name" value="GH"/>
</dbReference>
<dbReference type="AlphaFoldDB" id="A0A4S2C0S4"/>
<evidence type="ECO:0000256" key="2">
    <source>
        <dbReference type="ARBA" id="ARBA00022801"/>
    </source>
</evidence>
<dbReference type="Pfam" id="PF23915">
    <property type="entry name" value="SusG_C"/>
    <property type="match status" value="1"/>
</dbReference>
<dbReference type="InterPro" id="IPR013780">
    <property type="entry name" value="Glyco_hydro_b"/>
</dbReference>
<proteinExistence type="inferred from homology"/>
<dbReference type="EC" id="3.2.1.93" evidence="4"/>
<name>A0A4S2C0S4_ENTHR</name>
<dbReference type="InterPro" id="IPR012769">
    <property type="entry name" value="Trehalose_TreC"/>
</dbReference>
<evidence type="ECO:0000313" key="7">
    <source>
        <dbReference type="Proteomes" id="UP000352698"/>
    </source>
</evidence>
<dbReference type="CDD" id="cd11333">
    <property type="entry name" value="AmyAc_SI_OligoGlu_DGase"/>
    <property type="match status" value="1"/>
</dbReference>
<dbReference type="Gene3D" id="2.60.40.1180">
    <property type="entry name" value="Golgi alpha-mannosidase II"/>
    <property type="match status" value="1"/>
</dbReference>
<dbReference type="GO" id="GO:0005737">
    <property type="term" value="C:cytoplasm"/>
    <property type="evidence" value="ECO:0007669"/>
    <property type="project" value="UniProtKB-UniRule"/>
</dbReference>
<dbReference type="PANTHER" id="PTHR10357:SF217">
    <property type="entry name" value="TREHALOSE-6-PHOSPHATE HYDROLASE"/>
    <property type="match status" value="1"/>
</dbReference>
<dbReference type="RefSeq" id="WP_010736944.1">
    <property type="nucleotide sequence ID" value="NZ_AP027299.1"/>
</dbReference>
<dbReference type="FunFam" id="2.60.40.1180:FF:000007">
    <property type="entry name" value="Sucrose isomerase"/>
    <property type="match status" value="1"/>
</dbReference>